<protein>
    <submittedName>
        <fullName evidence="1">Uncharacterized protein</fullName>
    </submittedName>
</protein>
<dbReference type="EMBL" id="CACVBR010000003">
    <property type="protein sequence ID" value="CAA7194241.1"/>
    <property type="molecule type" value="Genomic_DNA"/>
</dbReference>
<name>A0A6N4X4T1_9FLAO</name>
<proteinExistence type="predicted"/>
<organism evidence="1 2">
    <name type="scientific">Chryseobacterium potabilaquae</name>
    <dbReference type="NCBI Taxonomy" id="2675057"/>
    <lineage>
        <taxon>Bacteria</taxon>
        <taxon>Pseudomonadati</taxon>
        <taxon>Bacteroidota</taxon>
        <taxon>Flavobacteriia</taxon>
        <taxon>Flavobacteriales</taxon>
        <taxon>Weeksellaceae</taxon>
        <taxon>Chryseobacterium group</taxon>
        <taxon>Chryseobacterium</taxon>
    </lineage>
</organism>
<evidence type="ECO:0000313" key="1">
    <source>
        <dbReference type="EMBL" id="CAA7194241.1"/>
    </source>
</evidence>
<gene>
    <name evidence="1" type="ORF">CHRY9293_00575</name>
</gene>
<keyword evidence="2" id="KW-1185">Reference proteome</keyword>
<dbReference type="AlphaFoldDB" id="A0A6N4X4T1"/>
<accession>A0A6N4X4T1</accession>
<evidence type="ECO:0000313" key="2">
    <source>
        <dbReference type="Proteomes" id="UP000445144"/>
    </source>
</evidence>
<dbReference type="Proteomes" id="UP000445144">
    <property type="component" value="Unassembled WGS sequence"/>
</dbReference>
<reference evidence="1 2" key="1">
    <citation type="submission" date="2020-01" db="EMBL/GenBank/DDBJ databases">
        <authorList>
            <person name="Rodrigo-Torres L."/>
            <person name="Arahal R. D."/>
            <person name="Lucena T."/>
        </authorList>
    </citation>
    <scope>NUCLEOTIDE SEQUENCE [LARGE SCALE GENOMIC DNA]</scope>
    <source>
        <strain evidence="1 2">CECT 9293</strain>
    </source>
</reference>
<sequence>MCKCKTILKSHYLMNFSENNDNIEHKTHIIDYNSP</sequence>